<dbReference type="AlphaFoldDB" id="A0A9W9X1E9"/>
<evidence type="ECO:0000256" key="1">
    <source>
        <dbReference type="SAM" id="MobiDB-lite"/>
    </source>
</evidence>
<organism evidence="2 3">
    <name type="scientific">Penicillium desertorum</name>
    <dbReference type="NCBI Taxonomy" id="1303715"/>
    <lineage>
        <taxon>Eukaryota</taxon>
        <taxon>Fungi</taxon>
        <taxon>Dikarya</taxon>
        <taxon>Ascomycota</taxon>
        <taxon>Pezizomycotina</taxon>
        <taxon>Eurotiomycetes</taxon>
        <taxon>Eurotiomycetidae</taxon>
        <taxon>Eurotiales</taxon>
        <taxon>Aspergillaceae</taxon>
        <taxon>Penicillium</taxon>
    </lineage>
</organism>
<feature type="compositionally biased region" description="Basic and acidic residues" evidence="1">
    <location>
        <begin position="1"/>
        <end position="11"/>
    </location>
</feature>
<gene>
    <name evidence="2" type="ORF">N7530_006108</name>
</gene>
<comment type="caution">
    <text evidence="2">The sequence shown here is derived from an EMBL/GenBank/DDBJ whole genome shotgun (WGS) entry which is preliminary data.</text>
</comment>
<name>A0A9W9X1E9_9EURO</name>
<reference evidence="2" key="2">
    <citation type="journal article" date="2023" name="IMA Fungus">
        <title>Comparative genomic study of the Penicillium genus elucidates a diverse pangenome and 15 lateral gene transfer events.</title>
        <authorList>
            <person name="Petersen C."/>
            <person name="Sorensen T."/>
            <person name="Nielsen M.R."/>
            <person name="Sondergaard T.E."/>
            <person name="Sorensen J.L."/>
            <person name="Fitzpatrick D.A."/>
            <person name="Frisvad J.C."/>
            <person name="Nielsen K.L."/>
        </authorList>
    </citation>
    <scope>NUCLEOTIDE SEQUENCE</scope>
    <source>
        <strain evidence="2">IBT 17660</strain>
    </source>
</reference>
<feature type="region of interest" description="Disordered" evidence="1">
    <location>
        <begin position="1"/>
        <end position="25"/>
    </location>
</feature>
<sequence length="71" mass="7865">MAPFPPERESDQSGNEDSTVPGGNRGIVFAPFGNVVNTEGKEIETGMVLREECGITEDRGFVLPRHWIYNL</sequence>
<protein>
    <submittedName>
        <fullName evidence="2">Uncharacterized protein</fullName>
    </submittedName>
</protein>
<reference evidence="2" key="1">
    <citation type="submission" date="2022-12" db="EMBL/GenBank/DDBJ databases">
        <authorList>
            <person name="Petersen C."/>
        </authorList>
    </citation>
    <scope>NUCLEOTIDE SEQUENCE</scope>
    <source>
        <strain evidence="2">IBT 17660</strain>
    </source>
</reference>
<dbReference type="Proteomes" id="UP001147760">
    <property type="component" value="Unassembled WGS sequence"/>
</dbReference>
<evidence type="ECO:0000313" key="3">
    <source>
        <dbReference type="Proteomes" id="UP001147760"/>
    </source>
</evidence>
<evidence type="ECO:0000313" key="2">
    <source>
        <dbReference type="EMBL" id="KAJ5480599.1"/>
    </source>
</evidence>
<dbReference type="EMBL" id="JAPWDO010000003">
    <property type="protein sequence ID" value="KAJ5480599.1"/>
    <property type="molecule type" value="Genomic_DNA"/>
</dbReference>
<accession>A0A9W9X1E9</accession>
<keyword evidence="3" id="KW-1185">Reference proteome</keyword>
<proteinExistence type="predicted"/>